<evidence type="ECO:0000313" key="3">
    <source>
        <dbReference type="Proteomes" id="UP000547458"/>
    </source>
</evidence>
<dbReference type="InterPro" id="IPR050765">
    <property type="entry name" value="Riboflavin_Biosynth_HTPR"/>
</dbReference>
<dbReference type="PANTHER" id="PTHR38011">
    <property type="entry name" value="DIHYDROFOLATE REDUCTASE FAMILY PROTEIN (AFU_ORTHOLOGUE AFUA_8G06820)"/>
    <property type="match status" value="1"/>
</dbReference>
<dbReference type="AlphaFoldDB" id="A0A846RQX6"/>
<evidence type="ECO:0000259" key="1">
    <source>
        <dbReference type="Pfam" id="PF01872"/>
    </source>
</evidence>
<dbReference type="SUPFAM" id="SSF53597">
    <property type="entry name" value="Dihydrofolate reductase-like"/>
    <property type="match status" value="1"/>
</dbReference>
<dbReference type="GO" id="GO:0009231">
    <property type="term" value="P:riboflavin biosynthetic process"/>
    <property type="evidence" value="ECO:0007669"/>
    <property type="project" value="InterPro"/>
</dbReference>
<keyword evidence="3" id="KW-1185">Reference proteome</keyword>
<protein>
    <submittedName>
        <fullName evidence="2">Dihydrofolate reductase</fullName>
    </submittedName>
</protein>
<name>A0A846RQX6_9MICC</name>
<dbReference type="Pfam" id="PF01872">
    <property type="entry name" value="RibD_C"/>
    <property type="match status" value="1"/>
</dbReference>
<gene>
    <name evidence="2" type="ORF">BJ994_003036</name>
</gene>
<organism evidence="2 3">
    <name type="scientific">Arthrobacter pigmenti</name>
    <dbReference type="NCBI Taxonomy" id="271432"/>
    <lineage>
        <taxon>Bacteria</taxon>
        <taxon>Bacillati</taxon>
        <taxon>Actinomycetota</taxon>
        <taxon>Actinomycetes</taxon>
        <taxon>Micrococcales</taxon>
        <taxon>Micrococcaceae</taxon>
        <taxon>Arthrobacter</taxon>
    </lineage>
</organism>
<dbReference type="InterPro" id="IPR002734">
    <property type="entry name" value="RibDG_C"/>
</dbReference>
<dbReference type="InterPro" id="IPR024072">
    <property type="entry name" value="DHFR-like_dom_sf"/>
</dbReference>
<dbReference type="EMBL" id="JAATJL010000001">
    <property type="protein sequence ID" value="NJC23960.1"/>
    <property type="molecule type" value="Genomic_DNA"/>
</dbReference>
<dbReference type="GO" id="GO:0008703">
    <property type="term" value="F:5-amino-6-(5-phosphoribosylamino)uracil reductase activity"/>
    <property type="evidence" value="ECO:0007669"/>
    <property type="project" value="InterPro"/>
</dbReference>
<accession>A0A846RQX6</accession>
<evidence type="ECO:0000313" key="2">
    <source>
        <dbReference type="EMBL" id="NJC23960.1"/>
    </source>
</evidence>
<comment type="caution">
    <text evidence="2">The sequence shown here is derived from an EMBL/GenBank/DDBJ whole genome shotgun (WGS) entry which is preliminary data.</text>
</comment>
<sequence length="186" mass="20523">MAKLIYSMIGSLDGYIADANGNFDWAEPDEEILAYINAQERPIGTYLYGRRIYELMTVWETAPVSVADSPAAMEYAEIWQAASKIVYSTSLQDITTTKTRLERSFEPAAVEKLKRTASADIGIGGPTLGVHAFRAGLIDEVYLLLLPVIIGGGLSLFPRDVRLDLQLKDTQRFANGTLALQYDVGR</sequence>
<dbReference type="RefSeq" id="WP_167995270.1">
    <property type="nucleotide sequence ID" value="NZ_JAATJL010000001.1"/>
</dbReference>
<reference evidence="2 3" key="1">
    <citation type="submission" date="2020-03" db="EMBL/GenBank/DDBJ databases">
        <title>Sequencing the genomes of 1000 actinobacteria strains.</title>
        <authorList>
            <person name="Klenk H.-P."/>
        </authorList>
    </citation>
    <scope>NUCLEOTIDE SEQUENCE [LARGE SCALE GENOMIC DNA]</scope>
    <source>
        <strain evidence="2 3">DSM 16403</strain>
    </source>
</reference>
<proteinExistence type="predicted"/>
<dbReference type="Proteomes" id="UP000547458">
    <property type="component" value="Unassembled WGS sequence"/>
</dbReference>
<dbReference type="PANTHER" id="PTHR38011:SF11">
    <property type="entry name" value="2,5-DIAMINO-6-RIBOSYLAMINO-4(3H)-PYRIMIDINONE 5'-PHOSPHATE REDUCTASE"/>
    <property type="match status" value="1"/>
</dbReference>
<feature type="domain" description="Bacterial bifunctional deaminase-reductase C-terminal" evidence="1">
    <location>
        <begin position="3"/>
        <end position="178"/>
    </location>
</feature>
<dbReference type="Gene3D" id="3.40.430.10">
    <property type="entry name" value="Dihydrofolate Reductase, subunit A"/>
    <property type="match status" value="1"/>
</dbReference>